<reference evidence="1 2" key="1">
    <citation type="journal article" date="2018" name="Front. Plant Sci.">
        <title>Red Clover (Trifolium pratense) and Zigzag Clover (T. medium) - A Picture of Genomic Similarities and Differences.</title>
        <authorList>
            <person name="Dluhosova J."/>
            <person name="Istvanek J."/>
            <person name="Nedelnik J."/>
            <person name="Repkova J."/>
        </authorList>
    </citation>
    <scope>NUCLEOTIDE SEQUENCE [LARGE SCALE GENOMIC DNA]</scope>
    <source>
        <strain evidence="2">cv. 10/8</strain>
        <tissue evidence="1">Leaf</tissue>
    </source>
</reference>
<dbReference type="EMBL" id="LXQA010213230">
    <property type="protein sequence ID" value="MCI34393.1"/>
    <property type="molecule type" value="Genomic_DNA"/>
</dbReference>
<sequence>MCYIVSTISEYKLYSLSGGRRVDGDEGSTTCGGSITGTWCDEMYDAFPAIKAVNPDP</sequence>
<evidence type="ECO:0000313" key="1">
    <source>
        <dbReference type="EMBL" id="MCI34393.1"/>
    </source>
</evidence>
<dbReference type="AlphaFoldDB" id="A0A392RCN8"/>
<feature type="non-terminal residue" evidence="1">
    <location>
        <position position="57"/>
    </location>
</feature>
<proteinExistence type="predicted"/>
<organism evidence="1 2">
    <name type="scientific">Trifolium medium</name>
    <dbReference type="NCBI Taxonomy" id="97028"/>
    <lineage>
        <taxon>Eukaryota</taxon>
        <taxon>Viridiplantae</taxon>
        <taxon>Streptophyta</taxon>
        <taxon>Embryophyta</taxon>
        <taxon>Tracheophyta</taxon>
        <taxon>Spermatophyta</taxon>
        <taxon>Magnoliopsida</taxon>
        <taxon>eudicotyledons</taxon>
        <taxon>Gunneridae</taxon>
        <taxon>Pentapetalae</taxon>
        <taxon>rosids</taxon>
        <taxon>fabids</taxon>
        <taxon>Fabales</taxon>
        <taxon>Fabaceae</taxon>
        <taxon>Papilionoideae</taxon>
        <taxon>50 kb inversion clade</taxon>
        <taxon>NPAAA clade</taxon>
        <taxon>Hologalegina</taxon>
        <taxon>IRL clade</taxon>
        <taxon>Trifolieae</taxon>
        <taxon>Trifolium</taxon>
    </lineage>
</organism>
<protein>
    <submittedName>
        <fullName evidence="1">Uncharacterized protein</fullName>
    </submittedName>
</protein>
<keyword evidence="2" id="KW-1185">Reference proteome</keyword>
<dbReference type="Proteomes" id="UP000265520">
    <property type="component" value="Unassembled WGS sequence"/>
</dbReference>
<accession>A0A392RCN8</accession>
<name>A0A392RCN8_9FABA</name>
<evidence type="ECO:0000313" key="2">
    <source>
        <dbReference type="Proteomes" id="UP000265520"/>
    </source>
</evidence>
<comment type="caution">
    <text evidence="1">The sequence shown here is derived from an EMBL/GenBank/DDBJ whole genome shotgun (WGS) entry which is preliminary data.</text>
</comment>